<dbReference type="GeneID" id="45454957"/>
<evidence type="ECO:0000313" key="2">
    <source>
        <dbReference type="Proteomes" id="UP000466578"/>
    </source>
</evidence>
<protein>
    <submittedName>
        <fullName evidence="1">Uncharacterized protein</fullName>
    </submittedName>
</protein>
<evidence type="ECO:0000313" key="1">
    <source>
        <dbReference type="EMBL" id="BBY72448.1"/>
    </source>
</evidence>
<organism evidence="1 2">
    <name type="scientific">Mycobacterium paraintracellulare</name>
    <dbReference type="NCBI Taxonomy" id="1138383"/>
    <lineage>
        <taxon>Bacteria</taxon>
        <taxon>Bacillati</taxon>
        <taxon>Actinomycetota</taxon>
        <taxon>Actinomycetes</taxon>
        <taxon>Mycobacteriales</taxon>
        <taxon>Mycobacteriaceae</taxon>
        <taxon>Mycobacterium</taxon>
        <taxon>Mycobacterium avium complex (MAC)</taxon>
    </lineage>
</organism>
<proteinExistence type="predicted"/>
<dbReference type="Proteomes" id="UP000466578">
    <property type="component" value="Chromosome"/>
</dbReference>
<sequence>MSESSDSPDLINAYLVRHGDTGETVITAFRNVLTHRQIELLAEHRRRYPRDQIRPLPNAGISAAIMDRLTAALDGAPDLDVAVVAVETYELSLN</sequence>
<dbReference type="EMBL" id="AP022597">
    <property type="protein sequence ID" value="BBY72448.1"/>
    <property type="molecule type" value="Genomic_DNA"/>
</dbReference>
<gene>
    <name evidence="1" type="ORF">MPRI_46350</name>
</gene>
<name>A0ABN6AUH8_9MYCO</name>
<dbReference type="RefSeq" id="WP_014384873.1">
    <property type="nucleotide sequence ID" value="NC_016948.1"/>
</dbReference>
<keyword evidence="2" id="KW-1185">Reference proteome</keyword>
<accession>A0ABN6AUH8</accession>
<reference evidence="1 2" key="1">
    <citation type="journal article" date="2019" name="Emerg. Microbes Infect.">
        <title>Comprehensive subspecies identification of 175 nontuberculous mycobacteria species based on 7547 genomic profiles.</title>
        <authorList>
            <person name="Matsumoto Y."/>
            <person name="Kinjo T."/>
            <person name="Motooka D."/>
            <person name="Nabeya D."/>
            <person name="Jung N."/>
            <person name="Uechi K."/>
            <person name="Horii T."/>
            <person name="Iida T."/>
            <person name="Fujita J."/>
            <person name="Nakamura S."/>
        </authorList>
    </citation>
    <scope>NUCLEOTIDE SEQUENCE [LARGE SCALE GENOMIC DNA]</scope>
    <source>
        <strain evidence="1 2">JCM 30622</strain>
    </source>
</reference>